<gene>
    <name evidence="1" type="ORF">QC762_610090</name>
</gene>
<dbReference type="EMBL" id="JAFFHA010000008">
    <property type="protein sequence ID" value="KAK4652321.1"/>
    <property type="molecule type" value="Genomic_DNA"/>
</dbReference>
<dbReference type="Proteomes" id="UP001323405">
    <property type="component" value="Unassembled WGS sequence"/>
</dbReference>
<evidence type="ECO:0000313" key="2">
    <source>
        <dbReference type="Proteomes" id="UP001323405"/>
    </source>
</evidence>
<reference evidence="1 2" key="1">
    <citation type="journal article" date="2023" name="bioRxiv">
        <title>High-quality genome assemblies of four members of thePodospora anserinaspecies complex.</title>
        <authorList>
            <person name="Ament-Velasquez S.L."/>
            <person name="Vogan A.A."/>
            <person name="Wallerman O."/>
            <person name="Hartmann F."/>
            <person name="Gautier V."/>
            <person name="Silar P."/>
            <person name="Giraud T."/>
            <person name="Johannesson H."/>
        </authorList>
    </citation>
    <scope>NUCLEOTIDE SEQUENCE [LARGE SCALE GENOMIC DNA]</scope>
    <source>
        <strain evidence="1 2">CBS 415.72m</strain>
    </source>
</reference>
<name>A0ABR0G9E4_9PEZI</name>
<organism evidence="1 2">
    <name type="scientific">Podospora pseudocomata</name>
    <dbReference type="NCBI Taxonomy" id="2093779"/>
    <lineage>
        <taxon>Eukaryota</taxon>
        <taxon>Fungi</taxon>
        <taxon>Dikarya</taxon>
        <taxon>Ascomycota</taxon>
        <taxon>Pezizomycotina</taxon>
        <taxon>Sordariomycetes</taxon>
        <taxon>Sordariomycetidae</taxon>
        <taxon>Sordariales</taxon>
        <taxon>Podosporaceae</taxon>
        <taxon>Podospora</taxon>
    </lineage>
</organism>
<accession>A0ABR0G9E4</accession>
<keyword evidence="2" id="KW-1185">Reference proteome</keyword>
<dbReference type="RefSeq" id="XP_062741296.1">
    <property type="nucleotide sequence ID" value="XM_062892686.1"/>
</dbReference>
<sequence length="496" mass="56226">MTADEKHNFFVGVLEKSTSKKGLDETEEVSHLFKEHGHMNGMLEKLALSIHALMGQVEPKPSVQGSYPFDMALYSVLDTCMTSRHPEFDRLGKMGYNNQRDKAFNTVPPVVDELSRGMVAIFWREGDNIINAGLAAAGVNVKPTVFRKRHPLYCGLWVSDMRNQLHFLGIRLKRSFGNKKWDEMELFFDKFFIGKALSNIEEYYKQLLSRHGILRWQLHPQHPQQGRVNRVFRGRFRPDSSRINLNAEDGVPGSSVHLIDFLAHALEAEILPQEPDYFLGHRICWTLLRKLKTAIEGDMLKWLGPRYIEKEYQLPFLVGYVFRSLIGDQGTIHGNITTSQRLPGTDLFHKAAQVYLYIFGGEDGEVERGQVKNGIDVFHAMAKMRKVIPDDPHPASQSHYNGVGASRGILNSANMNDEWDKDYDEDYDSDYSDGTAGFTERLCNTTRGGGSPRLQGQELMDAYAAMWQVAARGARQGRGIDGLVREVEEQMGRVLG</sequence>
<dbReference type="GeneID" id="87912593"/>
<proteinExistence type="predicted"/>
<evidence type="ECO:0000313" key="1">
    <source>
        <dbReference type="EMBL" id="KAK4652321.1"/>
    </source>
</evidence>
<protein>
    <submittedName>
        <fullName evidence="1">Uncharacterized protein</fullName>
    </submittedName>
</protein>
<comment type="caution">
    <text evidence="1">The sequence shown here is derived from an EMBL/GenBank/DDBJ whole genome shotgun (WGS) entry which is preliminary data.</text>
</comment>